<dbReference type="HOGENOM" id="CLU_019533_3_0_1"/>
<evidence type="ECO:0000313" key="4">
    <source>
        <dbReference type="EnsemblFungi" id="EJT70210"/>
    </source>
</evidence>
<dbReference type="Proteomes" id="UP000006039">
    <property type="component" value="Unassembled WGS sequence"/>
</dbReference>
<proteinExistence type="predicted"/>
<evidence type="ECO:0000313" key="5">
    <source>
        <dbReference type="Proteomes" id="UP000006039"/>
    </source>
</evidence>
<dbReference type="AlphaFoldDB" id="J3PFV8"/>
<dbReference type="RefSeq" id="XP_009228544.1">
    <property type="nucleotide sequence ID" value="XM_009230280.1"/>
</dbReference>
<evidence type="ECO:0000313" key="3">
    <source>
        <dbReference type="EMBL" id="EJT70210.1"/>
    </source>
</evidence>
<dbReference type="GO" id="GO:0005975">
    <property type="term" value="P:carbohydrate metabolic process"/>
    <property type="evidence" value="ECO:0007669"/>
    <property type="project" value="InterPro"/>
</dbReference>
<reference evidence="3" key="2">
    <citation type="submission" date="2010-07" db="EMBL/GenBank/DDBJ databases">
        <authorList>
            <consortium name="The Broad Institute Genome Sequencing Platform"/>
            <consortium name="Broad Institute Genome Sequencing Center for Infectious Disease"/>
            <person name="Ma L.-J."/>
            <person name="Dead R."/>
            <person name="Young S."/>
            <person name="Zeng Q."/>
            <person name="Koehrsen M."/>
            <person name="Alvarado L."/>
            <person name="Berlin A."/>
            <person name="Chapman S.B."/>
            <person name="Chen Z."/>
            <person name="Freedman E."/>
            <person name="Gellesch M."/>
            <person name="Goldberg J."/>
            <person name="Griggs A."/>
            <person name="Gujja S."/>
            <person name="Heilman E.R."/>
            <person name="Heiman D."/>
            <person name="Hepburn T."/>
            <person name="Howarth C."/>
            <person name="Jen D."/>
            <person name="Larson L."/>
            <person name="Mehta T."/>
            <person name="Neiman D."/>
            <person name="Pearson M."/>
            <person name="Roberts A."/>
            <person name="Saif S."/>
            <person name="Shea T."/>
            <person name="Shenoy N."/>
            <person name="Sisk P."/>
            <person name="Stolte C."/>
            <person name="Sykes S."/>
            <person name="Walk T."/>
            <person name="White J."/>
            <person name="Yandava C."/>
            <person name="Haas B."/>
            <person name="Nusbaum C."/>
            <person name="Birren B."/>
        </authorList>
    </citation>
    <scope>NUCLEOTIDE SEQUENCE</scope>
    <source>
        <strain evidence="3">R3-111a-1</strain>
    </source>
</reference>
<feature type="signal peptide" evidence="1">
    <location>
        <begin position="1"/>
        <end position="19"/>
    </location>
</feature>
<dbReference type="Gene3D" id="2.60.120.200">
    <property type="match status" value="1"/>
</dbReference>
<dbReference type="PANTHER" id="PTHR10963">
    <property type="entry name" value="GLYCOSYL HYDROLASE-RELATED"/>
    <property type="match status" value="1"/>
</dbReference>
<organism evidence="3">
    <name type="scientific">Gaeumannomyces tritici (strain R3-111a-1)</name>
    <name type="common">Wheat and barley take-all root rot fungus</name>
    <name type="synonym">Gaeumannomyces graminis var. tritici</name>
    <dbReference type="NCBI Taxonomy" id="644352"/>
    <lineage>
        <taxon>Eukaryota</taxon>
        <taxon>Fungi</taxon>
        <taxon>Dikarya</taxon>
        <taxon>Ascomycota</taxon>
        <taxon>Pezizomycotina</taxon>
        <taxon>Sordariomycetes</taxon>
        <taxon>Sordariomycetidae</taxon>
        <taxon>Magnaporthales</taxon>
        <taxon>Magnaporthaceae</taxon>
        <taxon>Gaeumannomyces</taxon>
    </lineage>
</organism>
<accession>J3PFV8</accession>
<dbReference type="InterPro" id="IPR000757">
    <property type="entry name" value="Beta-glucanase-like"/>
</dbReference>
<evidence type="ECO:0000256" key="1">
    <source>
        <dbReference type="SAM" id="SignalP"/>
    </source>
</evidence>
<keyword evidence="5" id="KW-1185">Reference proteome</keyword>
<dbReference type="SUPFAM" id="SSF49899">
    <property type="entry name" value="Concanavalin A-like lectins/glucanases"/>
    <property type="match status" value="1"/>
</dbReference>
<dbReference type="EnsemblFungi" id="EJT70210">
    <property type="protein sequence ID" value="EJT70210"/>
    <property type="gene ID" value="GGTG_12383"/>
</dbReference>
<dbReference type="PANTHER" id="PTHR10963:SF60">
    <property type="entry name" value="GRAM-NEGATIVE BACTERIA-BINDING PROTEIN 1-RELATED"/>
    <property type="match status" value="1"/>
</dbReference>
<keyword evidence="1" id="KW-0732">Signal</keyword>
<dbReference type="eggNOG" id="ENOG502S1W9">
    <property type="taxonomic scope" value="Eukaryota"/>
</dbReference>
<name>J3PFV8_GAET3</name>
<dbReference type="Pfam" id="PF26113">
    <property type="entry name" value="GH16_XgeA"/>
    <property type="match status" value="1"/>
</dbReference>
<dbReference type="InterPro" id="IPR050546">
    <property type="entry name" value="Glycosyl_Hydrlase_16"/>
</dbReference>
<dbReference type="GeneID" id="20352841"/>
<dbReference type="VEuPathDB" id="FungiDB:GGTG_12383"/>
<dbReference type="GO" id="GO:0004553">
    <property type="term" value="F:hydrolase activity, hydrolyzing O-glycosyl compounds"/>
    <property type="evidence" value="ECO:0007669"/>
    <property type="project" value="InterPro"/>
</dbReference>
<dbReference type="InterPro" id="IPR013320">
    <property type="entry name" value="ConA-like_dom_sf"/>
</dbReference>
<gene>
    <name evidence="4" type="primary">20352841</name>
    <name evidence="3" type="ORF">GGTG_12383</name>
</gene>
<reference evidence="4" key="5">
    <citation type="submission" date="2018-04" db="UniProtKB">
        <authorList>
            <consortium name="EnsemblFungi"/>
        </authorList>
    </citation>
    <scope>IDENTIFICATION</scope>
    <source>
        <strain evidence="4">R3-111a-1</strain>
    </source>
</reference>
<feature type="chain" id="PRO_5015095313" evidence="1">
    <location>
        <begin position="20"/>
        <end position="312"/>
    </location>
</feature>
<reference evidence="5" key="1">
    <citation type="submission" date="2010-07" db="EMBL/GenBank/DDBJ databases">
        <title>The genome sequence of Gaeumannomyces graminis var. tritici strain R3-111a-1.</title>
        <authorList>
            <consortium name="The Broad Institute Genome Sequencing Platform"/>
            <person name="Ma L.-J."/>
            <person name="Dead R."/>
            <person name="Young S."/>
            <person name="Zeng Q."/>
            <person name="Koehrsen M."/>
            <person name="Alvarado L."/>
            <person name="Berlin A."/>
            <person name="Chapman S.B."/>
            <person name="Chen Z."/>
            <person name="Freedman E."/>
            <person name="Gellesch M."/>
            <person name="Goldberg J."/>
            <person name="Griggs A."/>
            <person name="Gujja S."/>
            <person name="Heilman E.R."/>
            <person name="Heiman D."/>
            <person name="Hepburn T."/>
            <person name="Howarth C."/>
            <person name="Jen D."/>
            <person name="Larson L."/>
            <person name="Mehta T."/>
            <person name="Neiman D."/>
            <person name="Pearson M."/>
            <person name="Roberts A."/>
            <person name="Saif S."/>
            <person name="Shea T."/>
            <person name="Shenoy N."/>
            <person name="Sisk P."/>
            <person name="Stolte C."/>
            <person name="Sykes S."/>
            <person name="Walk T."/>
            <person name="White J."/>
            <person name="Yandava C."/>
            <person name="Haas B."/>
            <person name="Nusbaum C."/>
            <person name="Birren B."/>
        </authorList>
    </citation>
    <scope>NUCLEOTIDE SEQUENCE [LARGE SCALE GENOMIC DNA]</scope>
    <source>
        <strain evidence="5">R3-111a-1</strain>
    </source>
</reference>
<dbReference type="EMBL" id="GL385402">
    <property type="protein sequence ID" value="EJT70210.1"/>
    <property type="molecule type" value="Genomic_DNA"/>
</dbReference>
<dbReference type="PROSITE" id="PS51762">
    <property type="entry name" value="GH16_2"/>
    <property type="match status" value="1"/>
</dbReference>
<protein>
    <submittedName>
        <fullName evidence="3">Secreted glucosidase</fullName>
    </submittedName>
</protein>
<reference evidence="3" key="3">
    <citation type="submission" date="2010-09" db="EMBL/GenBank/DDBJ databases">
        <title>Annotation of Gaeumannomyces graminis var. tritici R3-111a-1.</title>
        <authorList>
            <consortium name="The Broad Institute Genome Sequencing Platform"/>
            <person name="Ma L.-J."/>
            <person name="Dead R."/>
            <person name="Young S.K."/>
            <person name="Zeng Q."/>
            <person name="Gargeya S."/>
            <person name="Fitzgerald M."/>
            <person name="Haas B."/>
            <person name="Abouelleil A."/>
            <person name="Alvarado L."/>
            <person name="Arachchi H.M."/>
            <person name="Berlin A."/>
            <person name="Brown A."/>
            <person name="Chapman S.B."/>
            <person name="Chen Z."/>
            <person name="Dunbar C."/>
            <person name="Freedman E."/>
            <person name="Gearin G."/>
            <person name="Gellesch M."/>
            <person name="Goldberg J."/>
            <person name="Griggs A."/>
            <person name="Gujja S."/>
            <person name="Heiman D."/>
            <person name="Howarth C."/>
            <person name="Larson L."/>
            <person name="Lui A."/>
            <person name="MacDonald P.J.P."/>
            <person name="Mehta T."/>
            <person name="Montmayeur A."/>
            <person name="Murphy C."/>
            <person name="Neiman D."/>
            <person name="Pearson M."/>
            <person name="Priest M."/>
            <person name="Roberts A."/>
            <person name="Saif S."/>
            <person name="Shea T."/>
            <person name="Shenoy N."/>
            <person name="Sisk P."/>
            <person name="Stolte C."/>
            <person name="Sykes S."/>
            <person name="Yandava C."/>
            <person name="Wortman J."/>
            <person name="Nusbaum C."/>
            <person name="Birren B."/>
        </authorList>
    </citation>
    <scope>NUCLEOTIDE SEQUENCE</scope>
    <source>
        <strain evidence="3">R3-111a-1</strain>
    </source>
</reference>
<reference evidence="4" key="4">
    <citation type="journal article" date="2015" name="G3 (Bethesda)">
        <title>Genome sequences of three phytopathogenic species of the Magnaporthaceae family of fungi.</title>
        <authorList>
            <person name="Okagaki L.H."/>
            <person name="Nunes C.C."/>
            <person name="Sailsbery J."/>
            <person name="Clay B."/>
            <person name="Brown D."/>
            <person name="John T."/>
            <person name="Oh Y."/>
            <person name="Young N."/>
            <person name="Fitzgerald M."/>
            <person name="Haas B.J."/>
            <person name="Zeng Q."/>
            <person name="Young S."/>
            <person name="Adiconis X."/>
            <person name="Fan L."/>
            <person name="Levin J.Z."/>
            <person name="Mitchell T.K."/>
            <person name="Okubara P.A."/>
            <person name="Farman M.L."/>
            <person name="Kohn L.M."/>
            <person name="Birren B."/>
            <person name="Ma L.-J."/>
            <person name="Dean R.A."/>
        </authorList>
    </citation>
    <scope>NUCLEOTIDE SEQUENCE</scope>
    <source>
        <strain evidence="4">R3-111a-1</strain>
    </source>
</reference>
<dbReference type="STRING" id="644352.J3PFV8"/>
<sequence>MSAIKTFLVSSLVISAGLCAPAPQDHHLASRAIVAPAGFTKVLFQEDFSTAKAGGQPDKAKWTYDLGKNYPGGAANWGTGEIQTYTDAKENIAFVDGALRITPVRKGEAWTSARIETTKSQDFTCAPGKKLRIEAEIKLSSADPATQMGIWPAFWSMGSAFRDNVTSWPAIGEIDVLEVANGQAQVFHTAHCGVVNGGPCDEKNGKGGGAAFPRGRFVKMAVDVDRTASDWKAEKLVWSVDGKTTLTITGQQIGDQKAWAPLTSTPKMILINVAVGGEFPFAKGGNKPTPDAKTVGGAPSAMDIKYVAVYTN</sequence>
<evidence type="ECO:0000259" key="2">
    <source>
        <dbReference type="PROSITE" id="PS51762"/>
    </source>
</evidence>
<feature type="domain" description="GH16" evidence="2">
    <location>
        <begin position="13"/>
        <end position="312"/>
    </location>
</feature>
<dbReference type="OrthoDB" id="192832at2759"/>